<dbReference type="EMBL" id="HBUF01610724">
    <property type="protein sequence ID" value="CAG6778640.1"/>
    <property type="molecule type" value="Transcribed_RNA"/>
</dbReference>
<accession>A0A8D9B5S4</accession>
<evidence type="ECO:0000313" key="2">
    <source>
        <dbReference type="EMBL" id="CAG6778640.1"/>
    </source>
</evidence>
<organism evidence="2">
    <name type="scientific">Cacopsylla melanoneura</name>
    <dbReference type="NCBI Taxonomy" id="428564"/>
    <lineage>
        <taxon>Eukaryota</taxon>
        <taxon>Metazoa</taxon>
        <taxon>Ecdysozoa</taxon>
        <taxon>Arthropoda</taxon>
        <taxon>Hexapoda</taxon>
        <taxon>Insecta</taxon>
        <taxon>Pterygota</taxon>
        <taxon>Neoptera</taxon>
        <taxon>Paraneoptera</taxon>
        <taxon>Hemiptera</taxon>
        <taxon>Sternorrhyncha</taxon>
        <taxon>Psylloidea</taxon>
        <taxon>Psyllidae</taxon>
        <taxon>Psyllinae</taxon>
        <taxon>Cacopsylla</taxon>
    </lineage>
</organism>
<dbReference type="AlphaFoldDB" id="A0A8D9B5S4"/>
<name>A0A8D9B5S4_9HEMI</name>
<evidence type="ECO:0000256" key="1">
    <source>
        <dbReference type="SAM" id="Phobius"/>
    </source>
</evidence>
<proteinExistence type="predicted"/>
<feature type="transmembrane region" description="Helical" evidence="1">
    <location>
        <begin position="6"/>
        <end position="32"/>
    </location>
</feature>
<keyword evidence="1" id="KW-0812">Transmembrane</keyword>
<keyword evidence="1" id="KW-0472">Membrane</keyword>
<keyword evidence="1" id="KW-1133">Transmembrane helix</keyword>
<protein>
    <submittedName>
        <fullName evidence="2">Uncharacterized protein</fullName>
    </submittedName>
</protein>
<reference evidence="2" key="1">
    <citation type="submission" date="2021-05" db="EMBL/GenBank/DDBJ databases">
        <authorList>
            <person name="Alioto T."/>
            <person name="Alioto T."/>
            <person name="Gomez Garrido J."/>
        </authorList>
    </citation>
    <scope>NUCLEOTIDE SEQUENCE</scope>
</reference>
<sequence>MQVAVPSFLLVASVIVVPSFLWVASVIVLVLVPLLRNKISWLTPDFLVFKGLPELATECASNYFQNKPLQLNLATTHQSLFRMLRLQYCQTHSALPFRII</sequence>